<accession>A0A2M8F0D1</accession>
<dbReference type="Pfam" id="PF12686">
    <property type="entry name" value="DUF3800"/>
    <property type="match status" value="1"/>
</dbReference>
<dbReference type="AlphaFoldDB" id="A0A2M8F0D1"/>
<evidence type="ECO:0000313" key="2">
    <source>
        <dbReference type="Proteomes" id="UP000231383"/>
    </source>
</evidence>
<sequence>MQYTLFIDESGDHSLANINIGFPIFVLLGMIIEDEDYKKLCDQINKFKLRYFKSTHVILHNRDIRKCEGPFAILFDLKIKENFYNDLNSIISNSNFSLVASAILKQKHIEKYGKLADDPYEISITFVMERILFELDSRKVHNKTNVIIESRGKKEDQTLAHRYNELLYKGSSQVRSDRFIAKYNQELLFKQKRENDIGLQMADLCAYPVARHVLYPKEPYPTFEVIKEKIRRGEKGIEGYGIKTFP</sequence>
<gene>
    <name evidence="1" type="ORF">CO051_02580</name>
</gene>
<dbReference type="EMBL" id="PFSC01000068">
    <property type="protein sequence ID" value="PJC32752.1"/>
    <property type="molecule type" value="Genomic_DNA"/>
</dbReference>
<evidence type="ECO:0000313" key="1">
    <source>
        <dbReference type="EMBL" id="PJC32752.1"/>
    </source>
</evidence>
<reference evidence="2" key="1">
    <citation type="submission" date="2017-09" db="EMBL/GenBank/DDBJ databases">
        <title>Depth-based differentiation of microbial function through sediment-hosted aquifers and enrichment of novel symbionts in the deep terrestrial subsurface.</title>
        <authorList>
            <person name="Probst A.J."/>
            <person name="Ladd B."/>
            <person name="Jarett J.K."/>
            <person name="Geller-Mcgrath D.E."/>
            <person name="Sieber C.M.K."/>
            <person name="Emerson J.B."/>
            <person name="Anantharaman K."/>
            <person name="Thomas B.C."/>
            <person name="Malmstrom R."/>
            <person name="Stieglmeier M."/>
            <person name="Klingl A."/>
            <person name="Woyke T."/>
            <person name="Ryan C.M."/>
            <person name="Banfield J.F."/>
        </authorList>
    </citation>
    <scope>NUCLEOTIDE SEQUENCE [LARGE SCALE GENOMIC DNA]</scope>
</reference>
<name>A0A2M8F0D1_9BACT</name>
<proteinExistence type="predicted"/>
<organism evidence="1 2">
    <name type="scientific">Candidatus Roizmanbacteria bacterium CG_4_9_14_0_2_um_filter_39_13</name>
    <dbReference type="NCBI Taxonomy" id="1974839"/>
    <lineage>
        <taxon>Bacteria</taxon>
        <taxon>Candidatus Roizmaniibacteriota</taxon>
    </lineage>
</organism>
<dbReference type="Proteomes" id="UP000231383">
    <property type="component" value="Unassembled WGS sequence"/>
</dbReference>
<comment type="caution">
    <text evidence="1">The sequence shown here is derived from an EMBL/GenBank/DDBJ whole genome shotgun (WGS) entry which is preliminary data.</text>
</comment>
<dbReference type="InterPro" id="IPR024524">
    <property type="entry name" value="DUF3800"/>
</dbReference>
<protein>
    <submittedName>
        <fullName evidence="1">DUF3800 domain-containing protein</fullName>
    </submittedName>
</protein>